<dbReference type="SUPFAM" id="SSF52096">
    <property type="entry name" value="ClpP/crotonase"/>
    <property type="match status" value="1"/>
</dbReference>
<keyword evidence="5" id="KW-1185">Reference proteome</keyword>
<dbReference type="PROSITE" id="PS00166">
    <property type="entry name" value="ENOYL_COA_HYDRATASE"/>
    <property type="match status" value="1"/>
</dbReference>
<dbReference type="InterPro" id="IPR029045">
    <property type="entry name" value="ClpP/crotonase-like_dom_sf"/>
</dbReference>
<dbReference type="GO" id="GO:0006635">
    <property type="term" value="P:fatty acid beta-oxidation"/>
    <property type="evidence" value="ECO:0007669"/>
    <property type="project" value="UniProtKB-UniPathway"/>
</dbReference>
<dbReference type="InterPro" id="IPR001753">
    <property type="entry name" value="Enoyl-CoA_hydra/iso"/>
</dbReference>
<proteinExistence type="inferred from homology"/>
<dbReference type="AlphaFoldDB" id="A0A318H357"/>
<evidence type="ECO:0000313" key="5">
    <source>
        <dbReference type="Proteomes" id="UP000247811"/>
    </source>
</evidence>
<evidence type="ECO:0000313" key="4">
    <source>
        <dbReference type="EMBL" id="PXW97657.1"/>
    </source>
</evidence>
<evidence type="ECO:0000256" key="2">
    <source>
        <dbReference type="ARBA" id="ARBA00023239"/>
    </source>
</evidence>
<dbReference type="RefSeq" id="WP_110400036.1">
    <property type="nucleotide sequence ID" value="NZ_QJJS01000004.1"/>
</dbReference>
<dbReference type="PANTHER" id="PTHR11941:SF54">
    <property type="entry name" value="ENOYL-COA HYDRATASE, MITOCHONDRIAL"/>
    <property type="match status" value="1"/>
</dbReference>
<reference evidence="4 5" key="1">
    <citation type="submission" date="2018-05" db="EMBL/GenBank/DDBJ databases">
        <title>Genomic Encyclopedia of Type Strains, Phase IV (KMG-IV): sequencing the most valuable type-strain genomes for metagenomic binning, comparative biology and taxonomic classification.</title>
        <authorList>
            <person name="Goeker M."/>
        </authorList>
    </citation>
    <scope>NUCLEOTIDE SEQUENCE [LARGE SCALE GENOMIC DNA]</scope>
    <source>
        <strain evidence="4 5">DSM 566</strain>
    </source>
</reference>
<dbReference type="Gene3D" id="3.90.226.10">
    <property type="entry name" value="2-enoyl-CoA Hydratase, Chain A, domain 1"/>
    <property type="match status" value="1"/>
</dbReference>
<dbReference type="Pfam" id="PF00378">
    <property type="entry name" value="ECH_1"/>
    <property type="match status" value="1"/>
</dbReference>
<dbReference type="OrthoDB" id="9807606at2"/>
<dbReference type="InterPro" id="IPR018376">
    <property type="entry name" value="Enoyl-CoA_hyd/isom_CS"/>
</dbReference>
<sequence>MDQANDSISSAGQPVTGLLASLDLLRISRSGEVLHVCLNRPEKRNAISDTLIRQLQTAFIHIPDGVRAAVISGAGEHFCAGLDLAELVERDVGEGVLHSRMWHAAFDQIQFGRVPVVAALHGAVVGGGLELASACHLRVAGRDAYFALPEGQRGLFVGGGGSARIPRLIGVARMSDMMLTGRVHEAAAAEQMGLVQYVCEPGTVVERALALAARIARNAPLSNYAVMHALPRIADQSQSEGLFTESLMAAVAESTPDAQERLRAFLDKRAAKVERGG</sequence>
<dbReference type="InterPro" id="IPR014748">
    <property type="entry name" value="Enoyl-CoA_hydra_C"/>
</dbReference>
<dbReference type="PANTHER" id="PTHR11941">
    <property type="entry name" value="ENOYL-COA HYDRATASE-RELATED"/>
    <property type="match status" value="1"/>
</dbReference>
<gene>
    <name evidence="4" type="ORF">C7444_104260</name>
</gene>
<dbReference type="Gene3D" id="1.10.12.10">
    <property type="entry name" value="Lyase 2-enoyl-coa Hydratase, Chain A, domain 2"/>
    <property type="match status" value="1"/>
</dbReference>
<dbReference type="Proteomes" id="UP000247811">
    <property type="component" value="Unassembled WGS sequence"/>
</dbReference>
<dbReference type="EMBL" id="QJJS01000004">
    <property type="protein sequence ID" value="PXW97657.1"/>
    <property type="molecule type" value="Genomic_DNA"/>
</dbReference>
<protein>
    <submittedName>
        <fullName evidence="4">Vanillin synthase /trans-feruloyl-CoA hydratase</fullName>
    </submittedName>
</protein>
<dbReference type="NCBIfam" id="NF006013">
    <property type="entry name" value="PRK08150.1"/>
    <property type="match status" value="1"/>
</dbReference>
<dbReference type="UniPathway" id="UPA00659"/>
<name>A0A318H357_9BURK</name>
<evidence type="ECO:0000256" key="1">
    <source>
        <dbReference type="ARBA" id="ARBA00005254"/>
    </source>
</evidence>
<dbReference type="CDD" id="cd06558">
    <property type="entry name" value="crotonase-like"/>
    <property type="match status" value="1"/>
</dbReference>
<organism evidence="4 5">
    <name type="scientific">Sphaerotilus hippei</name>
    <dbReference type="NCBI Taxonomy" id="744406"/>
    <lineage>
        <taxon>Bacteria</taxon>
        <taxon>Pseudomonadati</taxon>
        <taxon>Pseudomonadota</taxon>
        <taxon>Betaproteobacteria</taxon>
        <taxon>Burkholderiales</taxon>
        <taxon>Sphaerotilaceae</taxon>
        <taxon>Sphaerotilus</taxon>
    </lineage>
</organism>
<comment type="similarity">
    <text evidence="1 3">Belongs to the enoyl-CoA hydratase/isomerase family.</text>
</comment>
<keyword evidence="2" id="KW-0456">Lyase</keyword>
<comment type="caution">
    <text evidence="4">The sequence shown here is derived from an EMBL/GenBank/DDBJ whole genome shotgun (WGS) entry which is preliminary data.</text>
</comment>
<accession>A0A318H357</accession>
<evidence type="ECO:0000256" key="3">
    <source>
        <dbReference type="RuleBase" id="RU003707"/>
    </source>
</evidence>
<dbReference type="GO" id="GO:0016829">
    <property type="term" value="F:lyase activity"/>
    <property type="evidence" value="ECO:0007669"/>
    <property type="project" value="UniProtKB-KW"/>
</dbReference>